<gene>
    <name evidence="2" type="ORF">UFOPK1591_00868</name>
</gene>
<dbReference type="AlphaFoldDB" id="A0A6J6DGH4"/>
<organism evidence="2">
    <name type="scientific">freshwater metagenome</name>
    <dbReference type="NCBI Taxonomy" id="449393"/>
    <lineage>
        <taxon>unclassified sequences</taxon>
        <taxon>metagenomes</taxon>
        <taxon>ecological metagenomes</taxon>
    </lineage>
</organism>
<dbReference type="EMBL" id="CAEZTD010000060">
    <property type="protein sequence ID" value="CAB4563141.1"/>
    <property type="molecule type" value="Genomic_DNA"/>
</dbReference>
<accession>A0A6J6DGH4</accession>
<proteinExistence type="predicted"/>
<feature type="region of interest" description="Disordered" evidence="1">
    <location>
        <begin position="159"/>
        <end position="186"/>
    </location>
</feature>
<name>A0A6J6DGH4_9ZZZZ</name>
<evidence type="ECO:0000256" key="1">
    <source>
        <dbReference type="SAM" id="MobiDB-lite"/>
    </source>
</evidence>
<reference evidence="2" key="1">
    <citation type="submission" date="2020-05" db="EMBL/GenBank/DDBJ databases">
        <authorList>
            <person name="Chiriac C."/>
            <person name="Salcher M."/>
            <person name="Ghai R."/>
            <person name="Kavagutti S V."/>
        </authorList>
    </citation>
    <scope>NUCLEOTIDE SEQUENCE</scope>
</reference>
<evidence type="ECO:0000313" key="2">
    <source>
        <dbReference type="EMBL" id="CAB4563141.1"/>
    </source>
</evidence>
<sequence>MLRRPWFACENQCHRCATYRNWQPVHGFHGESPLRQICLRQGRVAAYCSWRRCACHLRRAPPACASSSSCRRDRRVRTRRCKSGWHREAHLRLERNLEHQRAMCTAGMCQRTSCDQETHATRPPKGEFFQRRTHRRGRRPVVRRHPSWVLQRGLSLSCHQTRRTRSGGREQLPASQNRGRGCSSQTSLQQIGEAERGLRRFAVLPEMDFVRTAM</sequence>
<protein>
    <submittedName>
        <fullName evidence="2">Unannotated protein</fullName>
    </submittedName>
</protein>
<feature type="compositionally biased region" description="Polar residues" evidence="1">
    <location>
        <begin position="173"/>
        <end position="186"/>
    </location>
</feature>